<protein>
    <submittedName>
        <fullName evidence="7">ARM repeat-containing protein</fullName>
    </submittedName>
</protein>
<organism evidence="7 8">
    <name type="scientific">Russula ochroleuca</name>
    <dbReference type="NCBI Taxonomy" id="152965"/>
    <lineage>
        <taxon>Eukaryota</taxon>
        <taxon>Fungi</taxon>
        <taxon>Dikarya</taxon>
        <taxon>Basidiomycota</taxon>
        <taxon>Agaricomycotina</taxon>
        <taxon>Agaricomycetes</taxon>
        <taxon>Russulales</taxon>
        <taxon>Russulaceae</taxon>
        <taxon>Russula</taxon>
    </lineage>
</organism>
<reference evidence="7" key="1">
    <citation type="submission" date="2019-10" db="EMBL/GenBank/DDBJ databases">
        <authorList>
            <consortium name="DOE Joint Genome Institute"/>
            <person name="Kuo A."/>
            <person name="Miyauchi S."/>
            <person name="Kiss E."/>
            <person name="Drula E."/>
            <person name="Kohler A."/>
            <person name="Sanchez-Garcia M."/>
            <person name="Andreopoulos B."/>
            <person name="Barry K.W."/>
            <person name="Bonito G."/>
            <person name="Buee M."/>
            <person name="Carver A."/>
            <person name="Chen C."/>
            <person name="Cichocki N."/>
            <person name="Clum A."/>
            <person name="Culley D."/>
            <person name="Crous P.W."/>
            <person name="Fauchery L."/>
            <person name="Girlanda M."/>
            <person name="Hayes R."/>
            <person name="Keri Z."/>
            <person name="LaButti K."/>
            <person name="Lipzen A."/>
            <person name="Lombard V."/>
            <person name="Magnuson J."/>
            <person name="Maillard F."/>
            <person name="Morin E."/>
            <person name="Murat C."/>
            <person name="Nolan M."/>
            <person name="Ohm R."/>
            <person name="Pangilinan J."/>
            <person name="Pereira M."/>
            <person name="Perotto S."/>
            <person name="Peter M."/>
            <person name="Riley R."/>
            <person name="Sitrit Y."/>
            <person name="Stielow B."/>
            <person name="Szollosi G."/>
            <person name="Zifcakova L."/>
            <person name="Stursova M."/>
            <person name="Spatafora J.W."/>
            <person name="Tedersoo L."/>
            <person name="Vaario L.-M."/>
            <person name="Yamada A."/>
            <person name="Yan M."/>
            <person name="Wang P."/>
            <person name="Xu J."/>
            <person name="Bruns T."/>
            <person name="Baldrian P."/>
            <person name="Vilgalys R."/>
            <person name="Henrissat B."/>
            <person name="Grigoriev I.V."/>
            <person name="Hibbett D."/>
            <person name="Nagy L.G."/>
            <person name="Martin F.M."/>
        </authorList>
    </citation>
    <scope>NUCLEOTIDE SEQUENCE</scope>
    <source>
        <strain evidence="7">Prilba</strain>
    </source>
</reference>
<dbReference type="InterPro" id="IPR011989">
    <property type="entry name" value="ARM-like"/>
</dbReference>
<evidence type="ECO:0000256" key="3">
    <source>
        <dbReference type="ARBA" id="ARBA00022927"/>
    </source>
</evidence>
<accession>A0A9P5MUF9</accession>
<keyword evidence="2" id="KW-0813">Transport</keyword>
<dbReference type="AlphaFoldDB" id="A0A9P5MUF9"/>
<keyword evidence="3" id="KW-0653">Protein transport</keyword>
<dbReference type="Proteomes" id="UP000759537">
    <property type="component" value="Unassembled WGS sequence"/>
</dbReference>
<dbReference type="InterPro" id="IPR002553">
    <property type="entry name" value="Clathrin/coatomer_adapt-like_N"/>
</dbReference>
<dbReference type="GO" id="GO:0006886">
    <property type="term" value="P:intracellular protein transport"/>
    <property type="evidence" value="ECO:0007669"/>
    <property type="project" value="InterPro"/>
</dbReference>
<evidence type="ECO:0000313" key="8">
    <source>
        <dbReference type="Proteomes" id="UP000759537"/>
    </source>
</evidence>
<sequence length="867" mass="95086">MEVPFISSGALSRAHYVLVRKVELAQSTQQADDYLLEEVVALRDRLSRPGFSSAQCREYLIILLYCSMNTTAGLPPGALEFAHPHAVNLAEAGSSIEDRKAGYLFCSEIMPPHHDMKLMLVNTLRKDLEADSAMRVTLALNHLTQCPSEDVIPAVQTRLRGLLSHKSPLIRKRALYAIRALAECDPVVLGGLSPEISRCLRDKDKAVVGSALAVCSSLHKVGSSHSVLGLLSYLPRMDYWAQILSRPPMEVLKAVFELIRQSANNPKTHSKYAHIYLLPNRMQLDVLTALLYDCFSVFRNTPMDILIPFTVSNGSPISHIRHLLSNDISEQHLFISCLACVPPAIWAGTTQDVPAILEAWEVDRMMQLLSAPDPALRLKTLRILTDVDPSIVELYFSRRLQGLDRSAESYEDEVLALLEVIKILAGEDAELYARSVRDVLSPPARAEPNGQRISQVLERAVENVLSSLRDGDTTFGENVATTLLTPLAEVEADTSFSPTLMVVLTALACEYAGHVPVSPLQLLCGLGRRLMSLPPSIQEIGLLTMIRLAAECQEIPPEPISDVQHLKSKSGRHISRRCSLFEDMIGKPDVLRAAVANSRSRSLPDFLLALDAKPSPRPRSPRPHSSPRATSRSSRSGTQKLRYTAYEPPPPAQPRYPSAASSTSRSTPSLDSYEDLARTVTAGDLAIAAGSPQLRALSSSPSVSPSLKPESINLLVRTTESISPDLCFSYHEQSPRADLISLDNPFIAEPKPGEVRVPEQSEQKDDFADVWDTASAFSARGWYDGTLDAVVRRLQGLGFPRGLSVLPADQPPFQGELKVLILGGLDGHGRAAVRLHENPDSDEDGCLWRMRTEDDGVLRAVKQVLAG</sequence>
<feature type="domain" description="Clathrin/coatomer adaptor adaptin-like N-terminal" evidence="6">
    <location>
        <begin position="52"/>
        <end position="221"/>
    </location>
</feature>
<comment type="caution">
    <text evidence="7">The sequence shown here is derived from an EMBL/GenBank/DDBJ whole genome shotgun (WGS) entry which is preliminary data.</text>
</comment>
<dbReference type="OrthoDB" id="29308at2759"/>
<feature type="compositionally biased region" description="Low complexity" evidence="5">
    <location>
        <begin position="626"/>
        <end position="636"/>
    </location>
</feature>
<keyword evidence="4" id="KW-0472">Membrane</keyword>
<dbReference type="InterPro" id="IPR050840">
    <property type="entry name" value="Adaptor_Complx_Large_Subunit"/>
</dbReference>
<evidence type="ECO:0000256" key="5">
    <source>
        <dbReference type="SAM" id="MobiDB-lite"/>
    </source>
</evidence>
<evidence type="ECO:0000256" key="2">
    <source>
        <dbReference type="ARBA" id="ARBA00022448"/>
    </source>
</evidence>
<proteinExistence type="predicted"/>
<feature type="compositionally biased region" description="Low complexity" evidence="5">
    <location>
        <begin position="655"/>
        <end position="671"/>
    </location>
</feature>
<dbReference type="Gene3D" id="1.25.10.10">
    <property type="entry name" value="Leucine-rich Repeat Variant"/>
    <property type="match status" value="1"/>
</dbReference>
<dbReference type="GO" id="GO:0012505">
    <property type="term" value="C:endomembrane system"/>
    <property type="evidence" value="ECO:0007669"/>
    <property type="project" value="UniProtKB-SubCell"/>
</dbReference>
<comment type="subcellular location">
    <subcellularLocation>
        <location evidence="1">Endomembrane system</location>
    </subcellularLocation>
</comment>
<evidence type="ECO:0000256" key="4">
    <source>
        <dbReference type="ARBA" id="ARBA00023136"/>
    </source>
</evidence>
<feature type="region of interest" description="Disordered" evidence="5">
    <location>
        <begin position="611"/>
        <end position="671"/>
    </location>
</feature>
<gene>
    <name evidence="7" type="ORF">DFH94DRAFT_798404</name>
</gene>
<dbReference type="PANTHER" id="PTHR22780">
    <property type="entry name" value="ADAPTIN, ALPHA/GAMMA/EPSILON"/>
    <property type="match status" value="1"/>
</dbReference>
<dbReference type="Pfam" id="PF01602">
    <property type="entry name" value="Adaptin_N"/>
    <property type="match status" value="1"/>
</dbReference>
<evidence type="ECO:0000256" key="1">
    <source>
        <dbReference type="ARBA" id="ARBA00004308"/>
    </source>
</evidence>
<evidence type="ECO:0000259" key="6">
    <source>
        <dbReference type="Pfam" id="PF01602"/>
    </source>
</evidence>
<dbReference type="EMBL" id="WHVB01000010">
    <property type="protein sequence ID" value="KAF8478905.1"/>
    <property type="molecule type" value="Genomic_DNA"/>
</dbReference>
<evidence type="ECO:0000313" key="7">
    <source>
        <dbReference type="EMBL" id="KAF8478905.1"/>
    </source>
</evidence>
<name>A0A9P5MUF9_9AGAM</name>
<dbReference type="GO" id="GO:0016192">
    <property type="term" value="P:vesicle-mediated transport"/>
    <property type="evidence" value="ECO:0007669"/>
    <property type="project" value="InterPro"/>
</dbReference>
<dbReference type="SUPFAM" id="SSF48371">
    <property type="entry name" value="ARM repeat"/>
    <property type="match status" value="1"/>
</dbReference>
<dbReference type="InterPro" id="IPR016024">
    <property type="entry name" value="ARM-type_fold"/>
</dbReference>
<keyword evidence="8" id="KW-1185">Reference proteome</keyword>
<reference evidence="7" key="2">
    <citation type="journal article" date="2020" name="Nat. Commun.">
        <title>Large-scale genome sequencing of mycorrhizal fungi provides insights into the early evolution of symbiotic traits.</title>
        <authorList>
            <person name="Miyauchi S."/>
            <person name="Kiss E."/>
            <person name="Kuo A."/>
            <person name="Drula E."/>
            <person name="Kohler A."/>
            <person name="Sanchez-Garcia M."/>
            <person name="Morin E."/>
            <person name="Andreopoulos B."/>
            <person name="Barry K.W."/>
            <person name="Bonito G."/>
            <person name="Buee M."/>
            <person name="Carver A."/>
            <person name="Chen C."/>
            <person name="Cichocki N."/>
            <person name="Clum A."/>
            <person name="Culley D."/>
            <person name="Crous P.W."/>
            <person name="Fauchery L."/>
            <person name="Girlanda M."/>
            <person name="Hayes R.D."/>
            <person name="Keri Z."/>
            <person name="LaButti K."/>
            <person name="Lipzen A."/>
            <person name="Lombard V."/>
            <person name="Magnuson J."/>
            <person name="Maillard F."/>
            <person name="Murat C."/>
            <person name="Nolan M."/>
            <person name="Ohm R.A."/>
            <person name="Pangilinan J."/>
            <person name="Pereira M.F."/>
            <person name="Perotto S."/>
            <person name="Peter M."/>
            <person name="Pfister S."/>
            <person name="Riley R."/>
            <person name="Sitrit Y."/>
            <person name="Stielow J.B."/>
            <person name="Szollosi G."/>
            <person name="Zifcakova L."/>
            <person name="Stursova M."/>
            <person name="Spatafora J.W."/>
            <person name="Tedersoo L."/>
            <person name="Vaario L.M."/>
            <person name="Yamada A."/>
            <person name="Yan M."/>
            <person name="Wang P."/>
            <person name="Xu J."/>
            <person name="Bruns T."/>
            <person name="Baldrian P."/>
            <person name="Vilgalys R."/>
            <person name="Dunand C."/>
            <person name="Henrissat B."/>
            <person name="Grigoriev I.V."/>
            <person name="Hibbett D."/>
            <person name="Nagy L.G."/>
            <person name="Martin F.M."/>
        </authorList>
    </citation>
    <scope>NUCLEOTIDE SEQUENCE</scope>
    <source>
        <strain evidence="7">Prilba</strain>
    </source>
</reference>
<dbReference type="GO" id="GO:0030117">
    <property type="term" value="C:membrane coat"/>
    <property type="evidence" value="ECO:0007669"/>
    <property type="project" value="InterPro"/>
</dbReference>